<evidence type="ECO:0000259" key="1">
    <source>
        <dbReference type="Pfam" id="PF06904"/>
    </source>
</evidence>
<sequence>MRLFQSGFNAFLCLLLLLILFALLQPWWSLPPEWNPRTPISLNDPVTPVTRWKLQQLRNTPQECLALLDSAADDSLKHTPLADYTPVKGCPLSNVVRIERTSVGFNAPFTLTCPVAVSWLMFERQRLQPLAEQHLGSPLARIEHFGTFACRNIYHRENARRSEHASAAAFDVAGFTTRSGVQVSVLKDWSNQAAANKSLFLHEAHDAACDYFGTVLGPDYNAPHANHFHLDNRNFGYCR</sequence>
<gene>
    <name evidence="2" type="ORF">LCGC14_0048520</name>
</gene>
<evidence type="ECO:0000313" key="2">
    <source>
        <dbReference type="EMBL" id="KKO08157.1"/>
    </source>
</evidence>
<comment type="caution">
    <text evidence="2">The sequence shown here is derived from an EMBL/GenBank/DDBJ whole genome shotgun (WGS) entry which is preliminary data.</text>
</comment>
<proteinExistence type="predicted"/>
<dbReference type="InterPro" id="IPR009683">
    <property type="entry name" value="Extensin-like_C"/>
</dbReference>
<feature type="domain" description="Extensin-like C-terminal" evidence="1">
    <location>
        <begin position="63"/>
        <end position="239"/>
    </location>
</feature>
<protein>
    <recommendedName>
        <fullName evidence="1">Extensin-like C-terminal domain-containing protein</fullName>
    </recommendedName>
</protein>
<dbReference type="Pfam" id="PF06904">
    <property type="entry name" value="Extensin-like_C"/>
    <property type="match status" value="1"/>
</dbReference>
<accession>A0A0F9Y860</accession>
<organism evidence="2">
    <name type="scientific">marine sediment metagenome</name>
    <dbReference type="NCBI Taxonomy" id="412755"/>
    <lineage>
        <taxon>unclassified sequences</taxon>
        <taxon>metagenomes</taxon>
        <taxon>ecological metagenomes</taxon>
    </lineage>
</organism>
<dbReference type="AlphaFoldDB" id="A0A0F9Y860"/>
<name>A0A0F9Y860_9ZZZZ</name>
<dbReference type="EMBL" id="LAZR01000010">
    <property type="protein sequence ID" value="KKO08157.1"/>
    <property type="molecule type" value="Genomic_DNA"/>
</dbReference>
<reference evidence="2" key="1">
    <citation type="journal article" date="2015" name="Nature">
        <title>Complex archaea that bridge the gap between prokaryotes and eukaryotes.</title>
        <authorList>
            <person name="Spang A."/>
            <person name="Saw J.H."/>
            <person name="Jorgensen S.L."/>
            <person name="Zaremba-Niedzwiedzka K."/>
            <person name="Martijn J."/>
            <person name="Lind A.E."/>
            <person name="van Eijk R."/>
            <person name="Schleper C."/>
            <person name="Guy L."/>
            <person name="Ettema T.J."/>
        </authorList>
    </citation>
    <scope>NUCLEOTIDE SEQUENCE</scope>
</reference>